<dbReference type="EMBL" id="JAFNEN010000185">
    <property type="protein sequence ID" value="KAG8190378.1"/>
    <property type="molecule type" value="Genomic_DNA"/>
</dbReference>
<dbReference type="PANTHER" id="PTHR12271:SF127">
    <property type="entry name" value="SPECKLE TARGETED PIP5K1A-REGULATED POLY(A) POLYMERASE"/>
    <property type="match status" value="1"/>
</dbReference>
<dbReference type="CDD" id="cd05402">
    <property type="entry name" value="NT_PAP_TUTase"/>
    <property type="match status" value="1"/>
</dbReference>
<name>A0AAV6V2X7_9ARAC</name>
<evidence type="ECO:0000313" key="3">
    <source>
        <dbReference type="Proteomes" id="UP000827092"/>
    </source>
</evidence>
<dbReference type="PANTHER" id="PTHR12271">
    <property type="entry name" value="POLY A POLYMERASE CID PAP -RELATED"/>
    <property type="match status" value="1"/>
</dbReference>
<gene>
    <name evidence="2" type="ORF">JTE90_022022</name>
</gene>
<dbReference type="InterPro" id="IPR054708">
    <property type="entry name" value="MTPAP-like_central"/>
</dbReference>
<dbReference type="SUPFAM" id="SSF81301">
    <property type="entry name" value="Nucleotidyltransferase"/>
    <property type="match status" value="1"/>
</dbReference>
<feature type="domain" description="Poly(A) RNA polymerase mitochondrial-like central palm" evidence="1">
    <location>
        <begin position="101"/>
        <end position="258"/>
    </location>
</feature>
<proteinExistence type="predicted"/>
<accession>A0AAV6V2X7</accession>
<dbReference type="InterPro" id="IPR043519">
    <property type="entry name" value="NT_sf"/>
</dbReference>
<protein>
    <recommendedName>
        <fullName evidence="1">Poly(A) RNA polymerase mitochondrial-like central palm domain-containing protein</fullName>
    </recommendedName>
</protein>
<comment type="caution">
    <text evidence="2">The sequence shown here is derived from an EMBL/GenBank/DDBJ whole genome shotgun (WGS) entry which is preliminary data.</text>
</comment>
<sequence length="460" mass="52705">MLLFRRTRLLLNYASGQSTYCKFKNYNGVQVDRISLFYKHPISQISTLPILLKEHTTKGWKYKARDGQIPAELPRNACEEGKDAIPHTVLVSELQKCSSVSSQIDTFCSMLSLTPKDIENRNAFCQSLEEPLSIYFPNFRITQFGSGTNGLGFKGCDADVSLQTFNDGDYVILKEIPSLSSVKNGTVSRETLSRMTPRYTLNFIAKILREHCPDVNKSILYINARVPILRFYNSKYDIFCDLSCEHKFSLLNTMLLRLLCNLDERFAILAKIIRYWGKYGGFVGDIENFNSYAFSLLVVHFLQTRSQPALPSIQEIIQKSEYLRKGNVADTLLLEKDLKIMSLSNNDKTTEELLREFFFYFSTFDFSRVMLLYSSSSIPKDLFKPKKTSEEKFEFGAVNIQDPFRHSFNVSGGASYESCKEFMFNVLLACQAYQNDALWTPQTENWGLCSIFDQHPGSVQ</sequence>
<dbReference type="SUPFAM" id="SSF81631">
    <property type="entry name" value="PAP/OAS1 substrate-binding domain"/>
    <property type="match status" value="1"/>
</dbReference>
<dbReference type="Pfam" id="PF22600">
    <property type="entry name" value="MTPAP-like_central"/>
    <property type="match status" value="1"/>
</dbReference>
<dbReference type="Gene3D" id="3.30.460.10">
    <property type="entry name" value="Beta Polymerase, domain 2"/>
    <property type="match status" value="1"/>
</dbReference>
<dbReference type="GO" id="GO:0031123">
    <property type="term" value="P:RNA 3'-end processing"/>
    <property type="evidence" value="ECO:0007669"/>
    <property type="project" value="TreeGrafter"/>
</dbReference>
<dbReference type="Gene3D" id="1.10.1410.10">
    <property type="match status" value="1"/>
</dbReference>
<reference evidence="2 3" key="1">
    <citation type="journal article" date="2022" name="Nat. Ecol. Evol.">
        <title>A masculinizing supergene underlies an exaggerated male reproductive morph in a spider.</title>
        <authorList>
            <person name="Hendrickx F."/>
            <person name="De Corte Z."/>
            <person name="Sonet G."/>
            <person name="Van Belleghem S.M."/>
            <person name="Kostlbacher S."/>
            <person name="Vangestel C."/>
        </authorList>
    </citation>
    <scope>NUCLEOTIDE SEQUENCE [LARGE SCALE GENOMIC DNA]</scope>
    <source>
        <strain evidence="2">W744_W776</strain>
    </source>
</reference>
<dbReference type="AlphaFoldDB" id="A0AAV6V2X7"/>
<keyword evidence="3" id="KW-1185">Reference proteome</keyword>
<evidence type="ECO:0000313" key="2">
    <source>
        <dbReference type="EMBL" id="KAG8190378.1"/>
    </source>
</evidence>
<organism evidence="2 3">
    <name type="scientific">Oedothorax gibbosus</name>
    <dbReference type="NCBI Taxonomy" id="931172"/>
    <lineage>
        <taxon>Eukaryota</taxon>
        <taxon>Metazoa</taxon>
        <taxon>Ecdysozoa</taxon>
        <taxon>Arthropoda</taxon>
        <taxon>Chelicerata</taxon>
        <taxon>Arachnida</taxon>
        <taxon>Araneae</taxon>
        <taxon>Araneomorphae</taxon>
        <taxon>Entelegynae</taxon>
        <taxon>Araneoidea</taxon>
        <taxon>Linyphiidae</taxon>
        <taxon>Erigoninae</taxon>
        <taxon>Oedothorax</taxon>
    </lineage>
</organism>
<dbReference type="GO" id="GO:1990817">
    <property type="term" value="F:poly(A) RNA polymerase activity"/>
    <property type="evidence" value="ECO:0007669"/>
    <property type="project" value="TreeGrafter"/>
</dbReference>
<evidence type="ECO:0000259" key="1">
    <source>
        <dbReference type="Pfam" id="PF22600"/>
    </source>
</evidence>
<dbReference type="Proteomes" id="UP000827092">
    <property type="component" value="Unassembled WGS sequence"/>
</dbReference>